<dbReference type="AlphaFoldDB" id="A0A2V4A304"/>
<evidence type="ECO:0000313" key="2">
    <source>
        <dbReference type="Proteomes" id="UP000248079"/>
    </source>
</evidence>
<evidence type="ECO:0008006" key="3">
    <source>
        <dbReference type="Google" id="ProtNLM"/>
    </source>
</evidence>
<accession>A0A2V4A304</accession>
<reference evidence="1 2" key="1">
    <citation type="submission" date="2018-05" db="EMBL/GenBank/DDBJ databases">
        <title>Marinifilum breve JC075T sp. nov., a marine bacterium isolated from Yongle Blue Hole in the South China Sea.</title>
        <authorList>
            <person name="Fu T."/>
        </authorList>
    </citation>
    <scope>NUCLEOTIDE SEQUENCE [LARGE SCALE GENOMIC DNA]</scope>
    <source>
        <strain evidence="1 2">JC075</strain>
    </source>
</reference>
<dbReference type="EMBL" id="QFLI01000001">
    <property type="protein sequence ID" value="PXY03189.1"/>
    <property type="molecule type" value="Genomic_DNA"/>
</dbReference>
<evidence type="ECO:0000313" key="1">
    <source>
        <dbReference type="EMBL" id="PXY03189.1"/>
    </source>
</evidence>
<organism evidence="1 2">
    <name type="scientific">Marinifilum breve</name>
    <dbReference type="NCBI Taxonomy" id="2184082"/>
    <lineage>
        <taxon>Bacteria</taxon>
        <taxon>Pseudomonadati</taxon>
        <taxon>Bacteroidota</taxon>
        <taxon>Bacteroidia</taxon>
        <taxon>Marinilabiliales</taxon>
        <taxon>Marinifilaceae</taxon>
    </lineage>
</organism>
<sequence>MDFTSEGNYHLNSTIISGLDKANQLLRAPFRQYYMKIDSLINESDAILFIGYGFNDMHLNKTFPDHRYSPNKKRNAVVIDYAADSTKSIQMRRDDDWLSRLFQAIPFNFYDMGICKYLPKDESILKYKQNKAFESSRNEKYPVSIWYNGFLEACENSEKIKNELN</sequence>
<name>A0A2V4A304_9BACT</name>
<dbReference type="Proteomes" id="UP000248079">
    <property type="component" value="Unassembled WGS sequence"/>
</dbReference>
<comment type="caution">
    <text evidence="1">The sequence shown here is derived from an EMBL/GenBank/DDBJ whole genome shotgun (WGS) entry which is preliminary data.</text>
</comment>
<protein>
    <recommendedName>
        <fullName evidence="3">SIR2-like domain-containing protein</fullName>
    </recommendedName>
</protein>
<proteinExistence type="predicted"/>
<keyword evidence="2" id="KW-1185">Reference proteome</keyword>
<gene>
    <name evidence="1" type="ORF">DF185_03650</name>
</gene>